<evidence type="ECO:0000256" key="1">
    <source>
        <dbReference type="SAM" id="Phobius"/>
    </source>
</evidence>
<keyword evidence="3" id="KW-1185">Reference proteome</keyword>
<name>A0A0S4MYI9_9BACT</name>
<keyword evidence="1" id="KW-1133">Transmembrane helix</keyword>
<keyword evidence="1" id="KW-0472">Membrane</keyword>
<dbReference type="RefSeq" id="WP_140944652.1">
    <property type="nucleotide sequence ID" value="NZ_FAOO01000005.1"/>
</dbReference>
<reference evidence="3" key="1">
    <citation type="submission" date="2015-11" db="EMBL/GenBank/DDBJ databases">
        <authorList>
            <person name="Varghese N."/>
        </authorList>
    </citation>
    <scope>NUCLEOTIDE SEQUENCE [LARGE SCALE GENOMIC DNA]</scope>
</reference>
<feature type="transmembrane region" description="Helical" evidence="1">
    <location>
        <begin position="6"/>
        <end position="28"/>
    </location>
</feature>
<gene>
    <name evidence="2" type="ORF">JGI1_00876</name>
</gene>
<keyword evidence="1" id="KW-0812">Transmembrane</keyword>
<organism evidence="2 3">
    <name type="scientific">Candidatus Thermokryptus mobilis</name>
    <dbReference type="NCBI Taxonomy" id="1643428"/>
    <lineage>
        <taxon>Bacteria</taxon>
        <taxon>Pseudomonadati</taxon>
        <taxon>Candidatus Kryptoniota</taxon>
        <taxon>Candidatus Thermokryptus</taxon>
    </lineage>
</organism>
<dbReference type="STRING" id="1643428.GCA_001442855_00853"/>
<evidence type="ECO:0000313" key="2">
    <source>
        <dbReference type="EMBL" id="CUU03998.1"/>
    </source>
</evidence>
<protein>
    <submittedName>
        <fullName evidence="2">Uncharacterized protein</fullName>
    </submittedName>
</protein>
<sequence>MGQQQLLLLVLGAIVVTISIAVAINVFISRSGAIAEQYLNDTINDCLRIGQLAQAWARKPVELGGGGWSFENFQLSYVSFPESTNYAKYEINLATRDSMIIVGLVTTGQKVAVTVTHHEISKPRISR</sequence>
<proteinExistence type="predicted"/>
<dbReference type="EMBL" id="FAOO01000005">
    <property type="protein sequence ID" value="CUU03998.1"/>
    <property type="molecule type" value="Genomic_DNA"/>
</dbReference>
<evidence type="ECO:0000313" key="3">
    <source>
        <dbReference type="Proteomes" id="UP000320623"/>
    </source>
</evidence>
<dbReference type="Proteomes" id="UP000320623">
    <property type="component" value="Unassembled WGS sequence"/>
</dbReference>
<dbReference type="OrthoDB" id="9912914at2"/>
<accession>A0A0S4MYI9</accession>
<dbReference type="AlphaFoldDB" id="A0A0S4MYI9"/>